<accession>A0A7G6WWV9</accession>
<gene>
    <name evidence="2" type="ORF">F1D05_11895</name>
</gene>
<dbReference type="Pfam" id="PF13424">
    <property type="entry name" value="TPR_12"/>
    <property type="match status" value="1"/>
</dbReference>
<dbReference type="EMBL" id="CP043661">
    <property type="protein sequence ID" value="QNE18474.1"/>
    <property type="molecule type" value="Genomic_DNA"/>
</dbReference>
<sequence>MVGDGRIERELDAARAVAELCGGLPLAVRIAGSYLAGRPDGSVEELAKEPGSEGARLAVLSADDKGVRGSIKLSVDALAADPRQLAQTAARAFTVISVLPGTEFSLRIAAAALGIGLREAEDAIEHLVDVHLLETPALHRYRLHDLVRAVGRETAGTELGESGVQAVRDRVLGAYLALLWRIDELSEPGELTQNWREPEWSEPAKDLAEADQAIELLDADRANLVTAVRMAETGSAAERLTVVRIAAGMNAFGLSRRRWVEWREIGEAAIRVLTDGDDHVAAAMIHYDLGLVYGELEESAAAAAHLGRAVPMAAAIGDLDFERACLLNLAHALERSNQFAAAKAITERLIGTEPGARLESWASLVLGMVAGKEGDHAAQTIAFDRSISSLRESDPPRRELGMRYRVVGESLEESGRFAAAEPYYRDSLAIYREENKEMMIAEILGLLGRLMVTFERFDEAAEAYEESLRLAIDRELWDSEAAARVGLGRLHEAAGRPGQARIEWQQALAIYRRYRSARADEVQALLDDSDRSHTPS</sequence>
<evidence type="ECO:0000256" key="1">
    <source>
        <dbReference type="PROSITE-ProRule" id="PRU00339"/>
    </source>
</evidence>
<evidence type="ECO:0000313" key="3">
    <source>
        <dbReference type="Proteomes" id="UP000515563"/>
    </source>
</evidence>
<dbReference type="PANTHER" id="PTHR47691:SF3">
    <property type="entry name" value="HTH-TYPE TRANSCRIPTIONAL REGULATOR RV0890C-RELATED"/>
    <property type="match status" value="1"/>
</dbReference>
<reference evidence="2 3" key="2">
    <citation type="journal article" date="2020" name="Microbiol. Resour. Announc.">
        <title>Antarctic desert soil bacteria exhibit high novel natural product potential, evaluated through long-read genome sequencing and comparative genomics.</title>
        <authorList>
            <person name="Benaud N."/>
            <person name="Edwards R.J."/>
            <person name="Amos T.G."/>
            <person name="D'Agostino P.M."/>
            <person name="Gutierrez-Chavez C."/>
            <person name="Montgomery K."/>
            <person name="Nicetic I."/>
            <person name="Ferrari B.C."/>
        </authorList>
    </citation>
    <scope>NUCLEOTIDE SEQUENCE [LARGE SCALE GENOMIC DNA]</scope>
    <source>
        <strain evidence="2 3">SPB151</strain>
    </source>
</reference>
<name>A0A7G6WWV9_9ACTN</name>
<dbReference type="InterPro" id="IPR019734">
    <property type="entry name" value="TPR_rpt"/>
</dbReference>
<keyword evidence="3" id="KW-1185">Reference proteome</keyword>
<reference evidence="3" key="1">
    <citation type="submission" date="2019-09" db="EMBL/GenBank/DDBJ databases">
        <title>Antimicrobial potential of Antarctic Bacteria.</title>
        <authorList>
            <person name="Benaud N."/>
            <person name="Edwards R.J."/>
            <person name="Ferrari B.C."/>
        </authorList>
    </citation>
    <scope>NUCLEOTIDE SEQUENCE [LARGE SCALE GENOMIC DNA]</scope>
    <source>
        <strain evidence="3">SPB151</strain>
    </source>
</reference>
<dbReference type="Gene3D" id="1.25.40.10">
    <property type="entry name" value="Tetratricopeptide repeat domain"/>
    <property type="match status" value="2"/>
</dbReference>
<proteinExistence type="predicted"/>
<dbReference type="Proteomes" id="UP000515563">
    <property type="component" value="Chromosome"/>
</dbReference>
<keyword evidence="1" id="KW-0802">TPR repeat</keyword>
<dbReference type="AlphaFoldDB" id="A0A7G6WWV9"/>
<protein>
    <submittedName>
        <fullName evidence="2">Tetratricopeptide repeat protein</fullName>
    </submittedName>
</protein>
<dbReference type="SMART" id="SM00028">
    <property type="entry name" value="TPR"/>
    <property type="match status" value="5"/>
</dbReference>
<dbReference type="InterPro" id="IPR011990">
    <property type="entry name" value="TPR-like_helical_dom_sf"/>
</dbReference>
<dbReference type="PANTHER" id="PTHR47691">
    <property type="entry name" value="REGULATOR-RELATED"/>
    <property type="match status" value="1"/>
</dbReference>
<dbReference type="SUPFAM" id="SSF48452">
    <property type="entry name" value="TPR-like"/>
    <property type="match status" value="2"/>
</dbReference>
<dbReference type="RefSeq" id="WP_246486618.1">
    <property type="nucleotide sequence ID" value="NZ_CP043661.1"/>
</dbReference>
<feature type="repeat" description="TPR" evidence="1">
    <location>
        <begin position="441"/>
        <end position="474"/>
    </location>
</feature>
<evidence type="ECO:0000313" key="2">
    <source>
        <dbReference type="EMBL" id="QNE18474.1"/>
    </source>
</evidence>
<dbReference type="KEGG" id="kqi:F1D05_11895"/>
<dbReference type="PROSITE" id="PS50005">
    <property type="entry name" value="TPR"/>
    <property type="match status" value="1"/>
</dbReference>
<organism evidence="2 3">
    <name type="scientific">Kribbella qitaiheensis</name>
    <dbReference type="NCBI Taxonomy" id="1544730"/>
    <lineage>
        <taxon>Bacteria</taxon>
        <taxon>Bacillati</taxon>
        <taxon>Actinomycetota</taxon>
        <taxon>Actinomycetes</taxon>
        <taxon>Propionibacteriales</taxon>
        <taxon>Kribbellaceae</taxon>
        <taxon>Kribbella</taxon>
    </lineage>
</organism>